<dbReference type="InterPro" id="IPR018531">
    <property type="entry name" value="DUF1993"/>
</dbReference>
<proteinExistence type="predicted"/>
<dbReference type="STRING" id="226910.UCMB321_3702"/>
<dbReference type="Proteomes" id="UP000031535">
    <property type="component" value="Unassembled WGS sequence"/>
</dbReference>
<organism evidence="1 2">
    <name type="scientific">Pseudomonas batumici</name>
    <dbReference type="NCBI Taxonomy" id="226910"/>
    <lineage>
        <taxon>Bacteria</taxon>
        <taxon>Pseudomonadati</taxon>
        <taxon>Pseudomonadota</taxon>
        <taxon>Gammaproteobacteria</taxon>
        <taxon>Pseudomonadales</taxon>
        <taxon>Pseudomonadaceae</taxon>
        <taxon>Pseudomonas</taxon>
    </lineage>
</organism>
<gene>
    <name evidence="1" type="ORF">UCMB321_3702</name>
</gene>
<dbReference type="PANTHER" id="PTHR36922:SF1">
    <property type="entry name" value="DUF1993 DOMAIN-CONTAINING PROTEIN"/>
    <property type="match status" value="1"/>
</dbReference>
<dbReference type="SUPFAM" id="SSF109854">
    <property type="entry name" value="DinB/YfiT-like putative metalloenzymes"/>
    <property type="match status" value="1"/>
</dbReference>
<dbReference type="InterPro" id="IPR034660">
    <property type="entry name" value="DinB/YfiT-like"/>
</dbReference>
<name>A0A0C2IC30_9PSED</name>
<sequence length="190" mass="20983">MSFTLAIIVRLHSCHFHCEILMTISLYAASIPVFKQMLNALSDVLNKAEAHAAAKNIDPSVFVQARLAPDMFPLNRQVQIAVDFAKGVSSRLAKIEVPSYPDTETTFAELQALISKVLAHLDSITAAQIDGNEGIEIVTRPGTPKEKRFSGQAYLLTYGLPQFFFHVTTAYAILRHNGVEIGKRDYMGAF</sequence>
<reference evidence="1 2" key="1">
    <citation type="submission" date="2015-01" db="EMBL/GenBank/DDBJ databases">
        <title>Complete genome of Pseudomonas batumici UCM B-321 producer of the batumin antibiotic with strong antistaphilococcal and potential anticancer activity.</title>
        <authorList>
            <person name="Klochko V.V."/>
            <person name="Zelena L.B."/>
            <person name="Elena K.A."/>
            <person name="Reva O.N."/>
        </authorList>
    </citation>
    <scope>NUCLEOTIDE SEQUENCE [LARGE SCALE GENOMIC DNA]</scope>
    <source>
        <strain evidence="1 2">UCM B-321</strain>
    </source>
</reference>
<keyword evidence="2" id="KW-1185">Reference proteome</keyword>
<comment type="caution">
    <text evidence="1">The sequence shown here is derived from an EMBL/GenBank/DDBJ whole genome shotgun (WGS) entry which is preliminary data.</text>
</comment>
<evidence type="ECO:0000313" key="2">
    <source>
        <dbReference type="Proteomes" id="UP000031535"/>
    </source>
</evidence>
<evidence type="ECO:0008006" key="3">
    <source>
        <dbReference type="Google" id="ProtNLM"/>
    </source>
</evidence>
<dbReference type="PANTHER" id="PTHR36922">
    <property type="entry name" value="BLL2446 PROTEIN"/>
    <property type="match status" value="1"/>
</dbReference>
<dbReference type="EMBL" id="JXDG01000048">
    <property type="protein sequence ID" value="KIH82567.1"/>
    <property type="molecule type" value="Genomic_DNA"/>
</dbReference>
<dbReference type="PATRIC" id="fig|226910.6.peg.3693"/>
<dbReference type="Pfam" id="PF09351">
    <property type="entry name" value="DUF1993"/>
    <property type="match status" value="1"/>
</dbReference>
<accession>A0A0C2IC30</accession>
<dbReference type="AlphaFoldDB" id="A0A0C2IC30"/>
<evidence type="ECO:0000313" key="1">
    <source>
        <dbReference type="EMBL" id="KIH82567.1"/>
    </source>
</evidence>
<dbReference type="Gene3D" id="1.20.120.450">
    <property type="entry name" value="dinb family like domain"/>
    <property type="match status" value="1"/>
</dbReference>
<protein>
    <recommendedName>
        <fullName evidence="3">DUF1993 domain-containing protein</fullName>
    </recommendedName>
</protein>